<dbReference type="AlphaFoldDB" id="A0A934IG80"/>
<dbReference type="InterPro" id="IPR050428">
    <property type="entry name" value="TCS_sensor_his_kinase"/>
</dbReference>
<dbReference type="Gene3D" id="3.30.565.10">
    <property type="entry name" value="Histidine kinase-like ATPase, C-terminal domain"/>
    <property type="match status" value="1"/>
</dbReference>
<dbReference type="PROSITE" id="PS50109">
    <property type="entry name" value="HIS_KIN"/>
    <property type="match status" value="1"/>
</dbReference>
<comment type="subcellular location">
    <subcellularLocation>
        <location evidence="2">Membrane</location>
        <topology evidence="2">Multi-pass membrane protein</topology>
    </subcellularLocation>
</comment>
<feature type="region of interest" description="Disordered" evidence="12">
    <location>
        <begin position="455"/>
        <end position="477"/>
    </location>
</feature>
<keyword evidence="17" id="KW-1185">Reference proteome</keyword>
<evidence type="ECO:0000256" key="6">
    <source>
        <dbReference type="ARBA" id="ARBA00022692"/>
    </source>
</evidence>
<dbReference type="SUPFAM" id="SSF47384">
    <property type="entry name" value="Homodimeric domain of signal transducing histidine kinase"/>
    <property type="match status" value="1"/>
</dbReference>
<keyword evidence="5" id="KW-0808">Transferase</keyword>
<name>A0A934IG80_9HYPH</name>
<dbReference type="GO" id="GO:0005886">
    <property type="term" value="C:plasma membrane"/>
    <property type="evidence" value="ECO:0007669"/>
    <property type="project" value="TreeGrafter"/>
</dbReference>
<dbReference type="Pfam" id="PF08521">
    <property type="entry name" value="2CSK_N"/>
    <property type="match status" value="1"/>
</dbReference>
<evidence type="ECO:0000256" key="2">
    <source>
        <dbReference type="ARBA" id="ARBA00004141"/>
    </source>
</evidence>
<dbReference type="InterPro" id="IPR003594">
    <property type="entry name" value="HATPase_dom"/>
</dbReference>
<keyword evidence="6 13" id="KW-0812">Transmembrane</keyword>
<organism evidence="16 17">
    <name type="scientific">Acuticoccus mangrovi</name>
    <dbReference type="NCBI Taxonomy" id="2796142"/>
    <lineage>
        <taxon>Bacteria</taxon>
        <taxon>Pseudomonadati</taxon>
        <taxon>Pseudomonadota</taxon>
        <taxon>Alphaproteobacteria</taxon>
        <taxon>Hyphomicrobiales</taxon>
        <taxon>Amorphaceae</taxon>
        <taxon>Acuticoccus</taxon>
    </lineage>
</organism>
<keyword evidence="13" id="KW-0472">Membrane</keyword>
<dbReference type="Proteomes" id="UP000609531">
    <property type="component" value="Unassembled WGS sequence"/>
</dbReference>
<dbReference type="SUPFAM" id="SSF55874">
    <property type="entry name" value="ATPase domain of HSP90 chaperone/DNA topoisomerase II/histidine kinase"/>
    <property type="match status" value="1"/>
</dbReference>
<evidence type="ECO:0000256" key="9">
    <source>
        <dbReference type="ARBA" id="ARBA00022840"/>
    </source>
</evidence>
<keyword evidence="9" id="KW-0067">ATP-binding</keyword>
<dbReference type="InterPro" id="IPR003661">
    <property type="entry name" value="HisK_dim/P_dom"/>
</dbReference>
<evidence type="ECO:0000256" key="1">
    <source>
        <dbReference type="ARBA" id="ARBA00000085"/>
    </source>
</evidence>
<evidence type="ECO:0000313" key="17">
    <source>
        <dbReference type="Proteomes" id="UP000609531"/>
    </source>
</evidence>
<dbReference type="InterPro" id="IPR005467">
    <property type="entry name" value="His_kinase_dom"/>
</dbReference>
<keyword evidence="4" id="KW-0597">Phosphoprotein</keyword>
<dbReference type="EMBL" id="JAEKJA010000007">
    <property type="protein sequence ID" value="MBJ3775893.1"/>
    <property type="molecule type" value="Genomic_DNA"/>
</dbReference>
<evidence type="ECO:0000256" key="4">
    <source>
        <dbReference type="ARBA" id="ARBA00022553"/>
    </source>
</evidence>
<dbReference type="CDD" id="cd00082">
    <property type="entry name" value="HisKA"/>
    <property type="match status" value="1"/>
</dbReference>
<reference evidence="16" key="1">
    <citation type="submission" date="2020-12" db="EMBL/GenBank/DDBJ databases">
        <title>Bacterial taxonomy.</title>
        <authorList>
            <person name="Pan X."/>
        </authorList>
    </citation>
    <scope>NUCLEOTIDE SEQUENCE</scope>
    <source>
        <strain evidence="16">B2012</strain>
    </source>
</reference>
<accession>A0A934IG80</accession>
<evidence type="ECO:0000256" key="10">
    <source>
        <dbReference type="ARBA" id="ARBA00022989"/>
    </source>
</evidence>
<evidence type="ECO:0000256" key="11">
    <source>
        <dbReference type="ARBA" id="ARBA00023012"/>
    </source>
</evidence>
<keyword evidence="11" id="KW-0902">Two-component regulatory system</keyword>
<evidence type="ECO:0000313" key="16">
    <source>
        <dbReference type="EMBL" id="MBJ3775893.1"/>
    </source>
</evidence>
<dbReference type="PANTHER" id="PTHR45436:SF14">
    <property type="entry name" value="SENSOR PROTEIN QSEC"/>
    <property type="match status" value="1"/>
</dbReference>
<evidence type="ECO:0000259" key="15">
    <source>
        <dbReference type="PROSITE" id="PS50885"/>
    </source>
</evidence>
<evidence type="ECO:0000256" key="8">
    <source>
        <dbReference type="ARBA" id="ARBA00022777"/>
    </source>
</evidence>
<feature type="domain" description="Histidine kinase" evidence="14">
    <location>
        <begin position="240"/>
        <end position="447"/>
    </location>
</feature>
<sequence length="477" mass="50423">MSAPRSSLRLRLFAMLIVATGLVWAFGAAWITLSTNAKLERVLDARLREAANMVSSLIESHEIGLTAAAGTLDAGEWTHEGYQRQLSCQIWSLSGDLVGKSAGAPDARLSNHAAGYAVRVVDGERWRVYAVRNERAGVEVLVGDNLTFRNDIVREMLLALTVPMLVTLPLLAAILWFAVGRGLAPLSRLAARLERRRAEDLQPLPEDDATQEIRPVVRALNGLFHRVAELLGREREFLAVAAHELKTPLSGLRTQAEIAARAPDEATRTAALGRIITGVDRNARLVRQLLAFGEAEAAAPATGDRLRLLPVVSAASAEAAARLEATGGRLVVDDGLADVVLAVGEAPLALAVRNLAENGATYATGGTVWIGWGDGALVVEDDGGGMAPEEFQRASGRFYRGSNRKGIGSGLGLSIVEACAARMEARLDLGARAGGGFRAALRFPAARIVRASVEKSAGVRATHPGPTGEADSGTPAV</sequence>
<dbReference type="InterPro" id="IPR036890">
    <property type="entry name" value="HATPase_C_sf"/>
</dbReference>
<dbReference type="GO" id="GO:0005524">
    <property type="term" value="F:ATP binding"/>
    <property type="evidence" value="ECO:0007669"/>
    <property type="project" value="UniProtKB-KW"/>
</dbReference>
<dbReference type="Gene3D" id="1.10.287.130">
    <property type="match status" value="1"/>
</dbReference>
<feature type="domain" description="HAMP" evidence="15">
    <location>
        <begin position="180"/>
        <end position="232"/>
    </location>
</feature>
<dbReference type="InterPro" id="IPR036097">
    <property type="entry name" value="HisK_dim/P_sf"/>
</dbReference>
<dbReference type="SMART" id="SM00388">
    <property type="entry name" value="HisKA"/>
    <property type="match status" value="1"/>
</dbReference>
<dbReference type="EC" id="2.7.13.3" evidence="3"/>
<dbReference type="InterPro" id="IPR003660">
    <property type="entry name" value="HAMP_dom"/>
</dbReference>
<dbReference type="Pfam" id="PF02518">
    <property type="entry name" value="HATPase_c"/>
    <property type="match status" value="1"/>
</dbReference>
<proteinExistence type="predicted"/>
<dbReference type="Pfam" id="PF00512">
    <property type="entry name" value="HisKA"/>
    <property type="match status" value="1"/>
</dbReference>
<evidence type="ECO:0000259" key="14">
    <source>
        <dbReference type="PROSITE" id="PS50109"/>
    </source>
</evidence>
<dbReference type="InterPro" id="IPR013727">
    <property type="entry name" value="2CSK_N"/>
</dbReference>
<evidence type="ECO:0000256" key="12">
    <source>
        <dbReference type="SAM" id="MobiDB-lite"/>
    </source>
</evidence>
<dbReference type="RefSeq" id="WP_198881797.1">
    <property type="nucleotide sequence ID" value="NZ_JAEKJA010000007.1"/>
</dbReference>
<evidence type="ECO:0000256" key="13">
    <source>
        <dbReference type="SAM" id="Phobius"/>
    </source>
</evidence>
<comment type="catalytic activity">
    <reaction evidence="1">
        <text>ATP + protein L-histidine = ADP + protein N-phospho-L-histidine.</text>
        <dbReference type="EC" id="2.7.13.3"/>
    </reaction>
</comment>
<protein>
    <recommendedName>
        <fullName evidence="3">histidine kinase</fullName>
        <ecNumber evidence="3">2.7.13.3</ecNumber>
    </recommendedName>
</protein>
<evidence type="ECO:0000256" key="3">
    <source>
        <dbReference type="ARBA" id="ARBA00012438"/>
    </source>
</evidence>
<feature type="transmembrane region" description="Helical" evidence="13">
    <location>
        <begin position="156"/>
        <end position="179"/>
    </location>
</feature>
<keyword evidence="8 16" id="KW-0418">Kinase</keyword>
<feature type="transmembrane region" description="Helical" evidence="13">
    <location>
        <begin position="12"/>
        <end position="33"/>
    </location>
</feature>
<keyword evidence="7" id="KW-0547">Nucleotide-binding</keyword>
<comment type="caution">
    <text evidence="16">The sequence shown here is derived from an EMBL/GenBank/DDBJ whole genome shotgun (WGS) entry which is preliminary data.</text>
</comment>
<gene>
    <name evidence="16" type="ORF">JCR33_09360</name>
</gene>
<dbReference type="SMART" id="SM00387">
    <property type="entry name" value="HATPase_c"/>
    <property type="match status" value="1"/>
</dbReference>
<dbReference type="GO" id="GO:0000155">
    <property type="term" value="F:phosphorelay sensor kinase activity"/>
    <property type="evidence" value="ECO:0007669"/>
    <property type="project" value="InterPro"/>
</dbReference>
<dbReference type="PROSITE" id="PS50885">
    <property type="entry name" value="HAMP"/>
    <property type="match status" value="1"/>
</dbReference>
<dbReference type="PANTHER" id="PTHR45436">
    <property type="entry name" value="SENSOR HISTIDINE KINASE YKOH"/>
    <property type="match status" value="1"/>
</dbReference>
<evidence type="ECO:0000256" key="7">
    <source>
        <dbReference type="ARBA" id="ARBA00022741"/>
    </source>
</evidence>
<keyword evidence="10 13" id="KW-1133">Transmembrane helix</keyword>
<evidence type="ECO:0000256" key="5">
    <source>
        <dbReference type="ARBA" id="ARBA00022679"/>
    </source>
</evidence>